<proteinExistence type="inferred from homology"/>
<dbReference type="GeneID" id="36518089"/>
<name>A0A2T0FP02_9ASCO</name>
<keyword evidence="9" id="KW-1185">Reference proteome</keyword>
<evidence type="ECO:0000256" key="5">
    <source>
        <dbReference type="ARBA" id="ARBA00023274"/>
    </source>
</evidence>
<keyword evidence="3 8" id="KW-0689">Ribosomal protein</keyword>
<evidence type="ECO:0000313" key="9">
    <source>
        <dbReference type="Proteomes" id="UP000238350"/>
    </source>
</evidence>
<keyword evidence="5" id="KW-0687">Ribonucleoprotein</keyword>
<protein>
    <recommendedName>
        <fullName evidence="6">Small ribosomal subunit protein mS33</fullName>
    </recommendedName>
</protein>
<sequence>MSSRIPTPARLQELFRLQCFVFGKVHNPEAKRIGTKVLRESLKGPQIRNYYYPSKQILPTPAKLNKIFGNWTTVDPEEEHRLERNEYLRRKGKGAPKKLKEKKVIEKKRK</sequence>
<evidence type="ECO:0000256" key="2">
    <source>
        <dbReference type="ARBA" id="ARBA00008970"/>
    </source>
</evidence>
<feature type="region of interest" description="Disordered" evidence="7">
    <location>
        <begin position="85"/>
        <end position="110"/>
    </location>
</feature>
<dbReference type="Proteomes" id="UP000238350">
    <property type="component" value="Unassembled WGS sequence"/>
</dbReference>
<dbReference type="GO" id="GO:0005739">
    <property type="term" value="C:mitochondrion"/>
    <property type="evidence" value="ECO:0007669"/>
    <property type="project" value="UniProtKB-SubCell"/>
</dbReference>
<evidence type="ECO:0000313" key="8">
    <source>
        <dbReference type="EMBL" id="PRT56721.1"/>
    </source>
</evidence>
<organism evidence="8 9">
    <name type="scientific">Wickerhamiella sorbophila</name>
    <dbReference type="NCBI Taxonomy" id="45607"/>
    <lineage>
        <taxon>Eukaryota</taxon>
        <taxon>Fungi</taxon>
        <taxon>Dikarya</taxon>
        <taxon>Ascomycota</taxon>
        <taxon>Saccharomycotina</taxon>
        <taxon>Dipodascomycetes</taxon>
        <taxon>Dipodascales</taxon>
        <taxon>Trichomonascaceae</taxon>
        <taxon>Wickerhamiella</taxon>
    </lineage>
</organism>
<dbReference type="AlphaFoldDB" id="A0A2T0FP02"/>
<evidence type="ECO:0000256" key="7">
    <source>
        <dbReference type="SAM" id="MobiDB-lite"/>
    </source>
</evidence>
<dbReference type="EMBL" id="NDIQ01000022">
    <property type="protein sequence ID" value="PRT56721.1"/>
    <property type="molecule type" value="Genomic_DNA"/>
</dbReference>
<feature type="compositionally biased region" description="Basic residues" evidence="7">
    <location>
        <begin position="90"/>
        <end position="110"/>
    </location>
</feature>
<keyword evidence="4" id="KW-0496">Mitochondrion</keyword>
<dbReference type="PANTHER" id="PTHR13362:SF2">
    <property type="entry name" value="SMALL RIBOSOMAL SUBUNIT PROTEIN MS33"/>
    <property type="match status" value="1"/>
</dbReference>
<dbReference type="Pfam" id="PF08293">
    <property type="entry name" value="MRP-S33"/>
    <property type="match status" value="1"/>
</dbReference>
<gene>
    <name evidence="8" type="ORF">B9G98_04341</name>
</gene>
<evidence type="ECO:0000256" key="6">
    <source>
        <dbReference type="ARBA" id="ARBA00035132"/>
    </source>
</evidence>
<dbReference type="STRING" id="45607.A0A2T0FP02"/>
<comment type="caution">
    <text evidence="8">The sequence shown here is derived from an EMBL/GenBank/DDBJ whole genome shotgun (WGS) entry which is preliminary data.</text>
</comment>
<evidence type="ECO:0000256" key="4">
    <source>
        <dbReference type="ARBA" id="ARBA00023128"/>
    </source>
</evidence>
<reference evidence="8 9" key="1">
    <citation type="submission" date="2017-04" db="EMBL/GenBank/DDBJ databases">
        <title>Genome sequencing of [Candida] sorbophila.</title>
        <authorList>
            <person name="Ahn J.O."/>
        </authorList>
    </citation>
    <scope>NUCLEOTIDE SEQUENCE [LARGE SCALE GENOMIC DNA]</scope>
    <source>
        <strain evidence="8 9">DS02</strain>
    </source>
</reference>
<dbReference type="PANTHER" id="PTHR13362">
    <property type="entry name" value="MITOCHONDRIAL RIBOSOMAL PROTEIN S33"/>
    <property type="match status" value="1"/>
</dbReference>
<dbReference type="GO" id="GO:1990904">
    <property type="term" value="C:ribonucleoprotein complex"/>
    <property type="evidence" value="ECO:0007669"/>
    <property type="project" value="UniProtKB-KW"/>
</dbReference>
<dbReference type="RefSeq" id="XP_024666666.1">
    <property type="nucleotide sequence ID" value="XM_024810898.1"/>
</dbReference>
<dbReference type="OrthoDB" id="2257454at2759"/>
<comment type="similarity">
    <text evidence="2">Belongs to the mitochondrion-specific ribosomal protein mS33 family.</text>
</comment>
<dbReference type="InterPro" id="IPR013219">
    <property type="entry name" value="Ribosomal_mS33"/>
</dbReference>
<dbReference type="GO" id="GO:0005840">
    <property type="term" value="C:ribosome"/>
    <property type="evidence" value="ECO:0007669"/>
    <property type="project" value="UniProtKB-KW"/>
</dbReference>
<comment type="subcellular location">
    <subcellularLocation>
        <location evidence="1">Mitochondrion</location>
    </subcellularLocation>
</comment>
<accession>A0A2T0FP02</accession>
<evidence type="ECO:0000256" key="3">
    <source>
        <dbReference type="ARBA" id="ARBA00022980"/>
    </source>
</evidence>
<evidence type="ECO:0000256" key="1">
    <source>
        <dbReference type="ARBA" id="ARBA00004173"/>
    </source>
</evidence>